<evidence type="ECO:0000256" key="6">
    <source>
        <dbReference type="ARBA" id="ARBA00042568"/>
    </source>
</evidence>
<dbReference type="InterPro" id="IPR015421">
    <property type="entry name" value="PyrdxlP-dep_Trfase_major"/>
</dbReference>
<feature type="non-terminal residue" evidence="8">
    <location>
        <position position="485"/>
    </location>
</feature>
<comment type="caution">
    <text evidence="8">The sequence shown here is derived from an EMBL/GenBank/DDBJ whole genome shotgun (WGS) entry which is preliminary data.</text>
</comment>
<evidence type="ECO:0000256" key="7">
    <source>
        <dbReference type="RuleBase" id="RU000382"/>
    </source>
</evidence>
<dbReference type="Gene3D" id="3.90.1150.10">
    <property type="entry name" value="Aspartate Aminotransferase, domain 1"/>
    <property type="match status" value="1"/>
</dbReference>
<dbReference type="PANTHER" id="PTHR42735">
    <property type="match status" value="1"/>
</dbReference>
<protein>
    <recommendedName>
        <fullName evidence="5">sphinganine-1-phosphate aldolase</fullName>
        <ecNumber evidence="5">4.1.2.27</ecNumber>
    </recommendedName>
    <alternativeName>
        <fullName evidence="6">Sphingosine-1-phosphate aldolase</fullName>
    </alternativeName>
</protein>
<sequence>MDGLNIAFKMLTERFLPDSLAQASAYSKELSNAIHPYMISLLRHAQLHTLPARFWINEQLGGLDPFNIVLLTVMVCFLSYCFWIAVRKLCRPLTEEGVLPVAFRFFRSLPIISTLIAQEKAKLRDNLLSKRKVTAADRLTTLPRNATAARDVLECLQKRAASDVQLKTDGRWALSGAVYMPADGAHRALLDDTYKLFSLTNPLHADAFPSVRQMEAEVVAITADLLGGGPNGPNLNVCGAMTSGGTESILSAVKASRDYIAERKGIREPEMIIGVSAHAAYWKAAEYFRIKLHVVPVGRDFRLSVANVRRYINRNTAILVASAPGFPHGLVDDVKGIARLAARAGICCHVDACLGGFCLPFVRRLGGRVPPFDFSVPGVTSMSVDTHKYGQAHKGTSVVLYSCLELRAHQYTRITDWTGGLYISPGLAGSRPGALIASAWASLVHLGEEGLMAATRDIINARDTLIAGIRSEIPELEVIGEPEMG</sequence>
<dbReference type="InterPro" id="IPR015424">
    <property type="entry name" value="PyrdxlP-dep_Trfase"/>
</dbReference>
<evidence type="ECO:0000256" key="3">
    <source>
        <dbReference type="ARBA" id="ARBA00023239"/>
    </source>
</evidence>
<evidence type="ECO:0000256" key="4">
    <source>
        <dbReference type="ARBA" id="ARBA00038302"/>
    </source>
</evidence>
<dbReference type="EC" id="4.1.2.27" evidence="5"/>
<accession>A0ABQ5RNW9</accession>
<dbReference type="InterPro" id="IPR015422">
    <property type="entry name" value="PyrdxlP-dep_Trfase_small"/>
</dbReference>
<evidence type="ECO:0000313" key="9">
    <source>
        <dbReference type="Proteomes" id="UP001165090"/>
    </source>
</evidence>
<evidence type="ECO:0000256" key="1">
    <source>
        <dbReference type="ARBA" id="ARBA00001933"/>
    </source>
</evidence>
<dbReference type="InterPro" id="IPR050477">
    <property type="entry name" value="GrpII_AminoAcid_Decarb"/>
</dbReference>
<name>A0ABQ5RNW9_9CHLO</name>
<gene>
    <name evidence="8" type="ORF">VaNZ11_001091</name>
</gene>
<comment type="similarity">
    <text evidence="4">Belongs to the group II decarboxylase family. Sphingosine-1-phosphate lyase subfamily.</text>
</comment>
<comment type="cofactor">
    <cofactor evidence="1 7">
        <name>pyridoxal 5'-phosphate</name>
        <dbReference type="ChEBI" id="CHEBI:597326"/>
    </cofactor>
</comment>
<keyword evidence="3 7" id="KW-0456">Lyase</keyword>
<dbReference type="SUPFAM" id="SSF53383">
    <property type="entry name" value="PLP-dependent transferases"/>
    <property type="match status" value="1"/>
</dbReference>
<organism evidence="8 9">
    <name type="scientific">Volvox africanus</name>
    <dbReference type="NCBI Taxonomy" id="51714"/>
    <lineage>
        <taxon>Eukaryota</taxon>
        <taxon>Viridiplantae</taxon>
        <taxon>Chlorophyta</taxon>
        <taxon>core chlorophytes</taxon>
        <taxon>Chlorophyceae</taxon>
        <taxon>CS clade</taxon>
        <taxon>Chlamydomonadales</taxon>
        <taxon>Volvocaceae</taxon>
        <taxon>Volvox</taxon>
    </lineage>
</organism>
<dbReference type="PANTHER" id="PTHR42735:SF6">
    <property type="entry name" value="SPHINGOSINE-1-PHOSPHATE LYASE 1"/>
    <property type="match status" value="1"/>
</dbReference>
<dbReference type="EMBL" id="BSDZ01000004">
    <property type="protein sequence ID" value="GLI59245.1"/>
    <property type="molecule type" value="Genomic_DNA"/>
</dbReference>
<dbReference type="InterPro" id="IPR002129">
    <property type="entry name" value="PyrdxlP-dep_de-COase"/>
</dbReference>
<reference evidence="8 9" key="1">
    <citation type="journal article" date="2023" name="IScience">
        <title>Expanded male sex-determining region conserved during the evolution of homothallism in the green alga Volvox.</title>
        <authorList>
            <person name="Yamamoto K."/>
            <person name="Matsuzaki R."/>
            <person name="Mahakham W."/>
            <person name="Heman W."/>
            <person name="Sekimoto H."/>
            <person name="Kawachi M."/>
            <person name="Minakuchi Y."/>
            <person name="Toyoda A."/>
            <person name="Nozaki H."/>
        </authorList>
    </citation>
    <scope>NUCLEOTIDE SEQUENCE [LARGE SCALE GENOMIC DNA]</scope>
    <source>
        <strain evidence="8 9">NIES-4468</strain>
    </source>
</reference>
<evidence type="ECO:0000256" key="2">
    <source>
        <dbReference type="ARBA" id="ARBA00022898"/>
    </source>
</evidence>
<keyword evidence="2 7" id="KW-0663">Pyridoxal phosphate</keyword>
<evidence type="ECO:0000256" key="5">
    <source>
        <dbReference type="ARBA" id="ARBA00038965"/>
    </source>
</evidence>
<dbReference type="Pfam" id="PF00282">
    <property type="entry name" value="Pyridoxal_deC"/>
    <property type="match status" value="1"/>
</dbReference>
<dbReference type="Gene3D" id="3.40.640.10">
    <property type="entry name" value="Type I PLP-dependent aspartate aminotransferase-like (Major domain)"/>
    <property type="match status" value="1"/>
</dbReference>
<dbReference type="Proteomes" id="UP001165090">
    <property type="component" value="Unassembled WGS sequence"/>
</dbReference>
<keyword evidence="9" id="KW-1185">Reference proteome</keyword>
<evidence type="ECO:0000313" key="8">
    <source>
        <dbReference type="EMBL" id="GLI59245.1"/>
    </source>
</evidence>
<proteinExistence type="inferred from homology"/>